<dbReference type="GeneID" id="302997795"/>
<name>F2NRJ1_TRES6</name>
<sequence length="308" mass="36190">MDQKFLKRLILECPLTDFSQNGNVTERQLQLDKYLEQFTSFLYANENQLIQHFWQDYIASSEIVLLQNSKMLRRCFIFLDCAAAIYNYTARKSKGKKNSQIAEHISVQLQNDLNQYKSILLLAMNGCFNSVIVEYRSLYESFVIGQYLVQNPDLVPVYKDHLQFLRYHLTQLVGNSTPEWDKIHDEYLNKYGSEFAENYGWTKSKIPNKKDRKIGTLAKECNLENSFTVLYKYSSSYVHSSAFSVSTRPDLSQIKIFFQAAMHFIESEINDYLRESKLPAKDAVIMRNILVFLYQDFEKLDKNLKRDL</sequence>
<dbReference type="HOGENOM" id="CLU_902965_0_0_12"/>
<reference evidence="1 2" key="1">
    <citation type="journal article" date="2011" name="Stand. Genomic Sci.">
        <title>Complete genome sequence of Treponema succinifaciens type strain (6091).</title>
        <authorList>
            <person name="Han C."/>
            <person name="Gronow S."/>
            <person name="Teshima H."/>
            <person name="Lapidus A."/>
            <person name="Nolan M."/>
            <person name="Lucas S."/>
            <person name="Hammon N."/>
            <person name="Deshpande S."/>
            <person name="Cheng J.F."/>
            <person name="Zeytun A."/>
            <person name="Tapia R."/>
            <person name="Goodwin L."/>
            <person name="Pitluck S."/>
            <person name="Liolios K."/>
            <person name="Pagani I."/>
            <person name="Ivanova N."/>
            <person name="Mavromatis K."/>
            <person name="Mikhailova N."/>
            <person name="Huntemann M."/>
            <person name="Pati A."/>
            <person name="Chen A."/>
            <person name="Palaniappan K."/>
            <person name="Land M."/>
            <person name="Hauser L."/>
            <person name="Brambilla E.M."/>
            <person name="Rohde M."/>
            <person name="Goker M."/>
            <person name="Woyke T."/>
            <person name="Bristow J."/>
            <person name="Eisen J.A."/>
            <person name="Markowitz V."/>
            <person name="Hugenholtz P."/>
            <person name="Kyrpides N.C."/>
            <person name="Klenk H.P."/>
            <person name="Detter J.C."/>
        </authorList>
    </citation>
    <scope>NUCLEOTIDE SEQUENCE [LARGE SCALE GENOMIC DNA]</scope>
    <source>
        <strain evidence="2">ATCC 33096 / DSM 2489 / 6091</strain>
    </source>
</reference>
<dbReference type="InterPro" id="IPR043733">
    <property type="entry name" value="DUF5677"/>
</dbReference>
<proteinExistence type="predicted"/>
<dbReference type="STRING" id="869209.Tresu_0592"/>
<dbReference type="RefSeq" id="WP_013700840.1">
    <property type="nucleotide sequence ID" value="NC_015385.1"/>
</dbReference>
<dbReference type="eggNOG" id="ENOG503289T">
    <property type="taxonomic scope" value="Bacteria"/>
</dbReference>
<evidence type="ECO:0000313" key="1">
    <source>
        <dbReference type="EMBL" id="AEB13533.1"/>
    </source>
</evidence>
<dbReference type="EMBL" id="CP002631">
    <property type="protein sequence ID" value="AEB13533.1"/>
    <property type="molecule type" value="Genomic_DNA"/>
</dbReference>
<evidence type="ECO:0000313" key="2">
    <source>
        <dbReference type="Proteomes" id="UP000006852"/>
    </source>
</evidence>
<protein>
    <submittedName>
        <fullName evidence="1">Uncharacterized protein</fullName>
    </submittedName>
</protein>
<gene>
    <name evidence="1" type="ordered locus">Tresu_0592</name>
</gene>
<dbReference type="AlphaFoldDB" id="F2NRJ1"/>
<accession>F2NRJ1</accession>
<dbReference type="Proteomes" id="UP000006852">
    <property type="component" value="Chromosome"/>
</dbReference>
<dbReference type="KEGG" id="tsu:Tresu_0592"/>
<organism evidence="1 2">
    <name type="scientific">Treponema succinifaciens (strain ATCC 33096 / DSM 2489 / 6091)</name>
    <dbReference type="NCBI Taxonomy" id="869209"/>
    <lineage>
        <taxon>Bacteria</taxon>
        <taxon>Pseudomonadati</taxon>
        <taxon>Spirochaetota</taxon>
        <taxon>Spirochaetia</taxon>
        <taxon>Spirochaetales</taxon>
        <taxon>Treponemataceae</taxon>
        <taxon>Treponema</taxon>
    </lineage>
</organism>
<reference evidence="2" key="2">
    <citation type="submission" date="2011-04" db="EMBL/GenBank/DDBJ databases">
        <title>The complete genome of chromosome of Treponema succinifaciens DSM 2489.</title>
        <authorList>
            <person name="Lucas S."/>
            <person name="Copeland A."/>
            <person name="Lapidus A."/>
            <person name="Bruce D."/>
            <person name="Goodwin L."/>
            <person name="Pitluck S."/>
            <person name="Peters L."/>
            <person name="Kyrpides N."/>
            <person name="Mavromatis K."/>
            <person name="Ivanova N."/>
            <person name="Ovchinnikova G."/>
            <person name="Teshima H."/>
            <person name="Detter J.C."/>
            <person name="Tapia R."/>
            <person name="Han C."/>
            <person name="Land M."/>
            <person name="Hauser L."/>
            <person name="Markowitz V."/>
            <person name="Cheng J.-F."/>
            <person name="Hugenholtz P."/>
            <person name="Woyke T."/>
            <person name="Wu D."/>
            <person name="Gronow S."/>
            <person name="Wellnitz S."/>
            <person name="Brambilla E."/>
            <person name="Klenk H.-P."/>
            <person name="Eisen J.A."/>
        </authorList>
    </citation>
    <scope>NUCLEOTIDE SEQUENCE [LARGE SCALE GENOMIC DNA]</scope>
    <source>
        <strain evidence="2">ATCC 33096 / DSM 2489 / 6091</strain>
    </source>
</reference>
<dbReference type="Pfam" id="PF18928">
    <property type="entry name" value="DUF5677"/>
    <property type="match status" value="1"/>
</dbReference>
<keyword evidence="2" id="KW-1185">Reference proteome</keyword>